<dbReference type="Pfam" id="PF12473">
    <property type="entry name" value="DUF3694"/>
    <property type="match status" value="1"/>
</dbReference>
<feature type="region of interest" description="Disordered" evidence="1">
    <location>
        <begin position="941"/>
        <end position="978"/>
    </location>
</feature>
<feature type="compositionally biased region" description="Polar residues" evidence="1">
    <location>
        <begin position="1466"/>
        <end position="1480"/>
    </location>
</feature>
<dbReference type="Proteomes" id="UP000019149">
    <property type="component" value="Unassembled WGS sequence"/>
</dbReference>
<feature type="compositionally biased region" description="Low complexity" evidence="1">
    <location>
        <begin position="543"/>
        <end position="560"/>
    </location>
</feature>
<dbReference type="PANTHER" id="PTHR13843">
    <property type="entry name" value="MICROTUBULE-ASSOCIATED PROTEIN"/>
    <property type="match status" value="1"/>
</dbReference>
<feature type="compositionally biased region" description="Polar residues" evidence="1">
    <location>
        <begin position="1088"/>
        <end position="1103"/>
    </location>
</feature>
<organism evidence="4 5">
    <name type="scientific">Echinococcus granulosus</name>
    <name type="common">Hydatid tapeworm</name>
    <dbReference type="NCBI Taxonomy" id="6210"/>
    <lineage>
        <taxon>Eukaryota</taxon>
        <taxon>Metazoa</taxon>
        <taxon>Spiralia</taxon>
        <taxon>Lophotrochozoa</taxon>
        <taxon>Platyhelminthes</taxon>
        <taxon>Cestoda</taxon>
        <taxon>Eucestoda</taxon>
        <taxon>Cyclophyllidea</taxon>
        <taxon>Taeniidae</taxon>
        <taxon>Echinococcus</taxon>
        <taxon>Echinococcus granulosus group</taxon>
    </lineage>
</organism>
<dbReference type="GO" id="GO:0005875">
    <property type="term" value="C:microtubule associated complex"/>
    <property type="evidence" value="ECO:0007669"/>
    <property type="project" value="TreeGrafter"/>
</dbReference>
<dbReference type="GeneID" id="36340245"/>
<dbReference type="CTD" id="36340245"/>
<comment type="caution">
    <text evidence="4">The sequence shown here is derived from an EMBL/GenBank/DDBJ whole genome shotgun (WGS) entry which is preliminary data.</text>
</comment>
<dbReference type="GO" id="GO:0005874">
    <property type="term" value="C:microtubule"/>
    <property type="evidence" value="ECO:0007669"/>
    <property type="project" value="InterPro"/>
</dbReference>
<dbReference type="GO" id="GO:0008017">
    <property type="term" value="F:microtubule binding"/>
    <property type="evidence" value="ECO:0007669"/>
    <property type="project" value="InterPro"/>
</dbReference>
<dbReference type="GO" id="GO:0031114">
    <property type="term" value="P:regulation of microtubule depolymerization"/>
    <property type="evidence" value="ECO:0007669"/>
    <property type="project" value="TreeGrafter"/>
</dbReference>
<dbReference type="InterPro" id="IPR057480">
    <property type="entry name" value="MAP1A/B/S-like_MBL"/>
</dbReference>
<dbReference type="GO" id="GO:0016358">
    <property type="term" value="P:dendrite development"/>
    <property type="evidence" value="ECO:0007669"/>
    <property type="project" value="TreeGrafter"/>
</dbReference>
<dbReference type="STRING" id="6210.W6UQV8"/>
<protein>
    <submittedName>
        <fullName evidence="4">Kinesin-like protein KIF13B</fullName>
    </submittedName>
</protein>
<dbReference type="Pfam" id="PF25281">
    <property type="entry name" value="MBL_MAP1B"/>
    <property type="match status" value="1"/>
</dbReference>
<evidence type="ECO:0000259" key="3">
    <source>
        <dbReference type="Pfam" id="PF25281"/>
    </source>
</evidence>
<dbReference type="RefSeq" id="XP_024351893.1">
    <property type="nucleotide sequence ID" value="XM_024493779.1"/>
</dbReference>
<dbReference type="GO" id="GO:0000226">
    <property type="term" value="P:microtubule cytoskeleton organization"/>
    <property type="evidence" value="ECO:0007669"/>
    <property type="project" value="InterPro"/>
</dbReference>
<dbReference type="GO" id="GO:0045202">
    <property type="term" value="C:synapse"/>
    <property type="evidence" value="ECO:0007669"/>
    <property type="project" value="TreeGrafter"/>
</dbReference>
<dbReference type="GO" id="GO:0007409">
    <property type="term" value="P:axonogenesis"/>
    <property type="evidence" value="ECO:0007669"/>
    <property type="project" value="TreeGrafter"/>
</dbReference>
<sequence>MVPELIKNHQHAAGHRGYRRDKQTIQPSLASIPHFDLLKINEALGSVDCLEPLSDGDTQRFVTLRKDGFKFISPEVNVVLLRGTTVEYILEELDNAVNLLPHLIALVYTGAICQSTGYWVLSNSVLKPDYVTERISLISGKLYQSLADTTKESMPPVSLHIACSSLPSGGEWRHVLSSRLPSAIAGRPLHVTVNRLHTPTKKAPVGISAKPELAPLPADLSGVEAFCQRLEPMIPTPVPPAVCQPAAKTNGCSIRIQRPCLYIFPEGSGQSAIFALPGFILMVNAGCSWEPKCWKMAQHLENIDAILHTHWGAENTLGLASLLPALMASSDSTSLLPKVTCLLTPPPGYMISQPPPPTTMALTDPLVLNVAKVMGDLALAMKPAIADSRLITMEVNRGAKMAAVPKPLPLYYRAGFGSLELYPLTPTEEDQADVKKLAEMWVKSASSMAAALATAAKGPITAPKQTGIPLASQLSISALLIWKPSRKSDRLLRVLFVAPNAHQLRVLTALEALHVGVPYIHHAEPYTVPSTTTPGVARRVASARPAAAAPRAAPHAPKSAITSKAPTKLAPKVEARQLKSAPPPSHKPTSMLTKTVPPLKAKEVVKEKKKKEEKEKNETPAEIVAEITPPVEPTPEVDHQSPTPEVMKGMNGGDGVATSPVKSMDENHLFDGEQQAVMEPGAEPLDPLHDWGQPQAMPAPTSAPAKGVRQTGAKSASPGVAHPEGYYEASMGFSKGLYEKLAKRTFVDVAFLPGGGDVSLVDAEFFKRVLARYYVATTVAPTADLLKALAVGKATWHGDKATAVGGNHEVSLILSHDTPGLLEWASLNEKRLTDDDIDLLTVAERSTIQLVTAESAAGGDRNANDLSCPGFQAKNQFFATANFHFTLTLQMSNSRDLYELLKPLKGEDHLRHYCHCDMEGKDVAVPSFFTATMSRRTLPTHQLGVNTPNETDEDNPTNDFPESQAHHTDAMSTSDKAKSNNQTCTFVHQAKKLWPLFNEEEKEKLLRREEEDCKHRLQMTVKGVARISCYRLMMSAETRRFGCVPVHEPLTPRHLRRSPFASPASGSSVQRILDNQRSDPSTGLRGRNVTSSPLYPPSAFNSPRFNDSMGSFEEIREKLVQANLLAERANTLLKERRSNVQYHVSLQVPIHCLNQAKRAHRQLQCEPVIELHRGGVRERSMSLARMQHNLRELESNQGENEDSGVSVSGSSDHTSEVRRLPIRQQELCAKNGDLVLIGVANLYLRCLLFISEFAYQAPILSPQGEVSGRVSVELTTAICSEVSRSQQPGVSAGVSDLVDRELCDFGGNVLEVRVTIHGAIGIPHSFAKMILCHYQMLGVEEPIVVLPKRESFSAQAPLPDPTIREYERAERCVFDHKRTFHLPLNRQTLNSLADYALSIEVYGNLQEPKSNTLLRRITTNRVQSYLNTNRQIADQQLQRANSPPQIRTMKLRRYKSDLADKRKPSLQGSQTLAAGASPTNGLPNEVATRLAEDWLRVQRRVDFWVSIEELMEDGNFKKVPVIPSSDVKTGGIYQLRQGLNRRIRVLIRPNDLSRRDRGVLPLFCETVSKVSVGCVTRSVADFENGLSHYPKSHNAPDSYQEYDLETVRRKWCNAMDEWQSYLQSNLQALAKKREKEAADEAKEGYLLNRWVSSILERDAILVPAPGSNLPGATATEIPPPGLEQHTPLVFADLGDRTFNKPLKVGGHSYLEGEEAALKEGKAFVTLPLIKTYATLIGALASWDSNLHESDLLNKITPPSERIYLIVKVHILVSKPTLMTLVLRKRICVRICKRSALSNLFKSPFSRMVSNEKEMLWTGVAYQFVAGIPQMAPYALNSSTVEVKEETTSAESFAGQYMRTIQSVSSELYLDGLRQEVALREALATNQQKRQPFDLENLGIANHESDLSEGSLSRSRSFTDKPKRLFWFDTLRQRSQTRRKPSPYFNLSRIRNRTDNSPMSPLFFQGRGETSRGISSADSDGTAVQQLVEDLRTSTVSRMNGPSASEEQMAWSRRDREKQRGAD</sequence>
<evidence type="ECO:0000256" key="1">
    <source>
        <dbReference type="SAM" id="MobiDB-lite"/>
    </source>
</evidence>
<reference evidence="4 5" key="1">
    <citation type="journal article" date="2013" name="Nat. Genet.">
        <title>The genome of the hydatid tapeworm Echinococcus granulosus.</title>
        <authorList>
            <person name="Zheng H."/>
            <person name="Zhang W."/>
            <person name="Zhang L."/>
            <person name="Zhang Z."/>
            <person name="Li J."/>
            <person name="Lu G."/>
            <person name="Zhu Y."/>
            <person name="Wang Y."/>
            <person name="Huang Y."/>
            <person name="Liu J."/>
            <person name="Kang H."/>
            <person name="Chen J."/>
            <person name="Wang L."/>
            <person name="Chen A."/>
            <person name="Yu S."/>
            <person name="Gao Z."/>
            <person name="Jin L."/>
            <person name="Gu W."/>
            <person name="Wang Z."/>
            <person name="Zhao L."/>
            <person name="Shi B."/>
            <person name="Wen H."/>
            <person name="Lin R."/>
            <person name="Jones M.K."/>
            <person name="Brejova B."/>
            <person name="Vinar T."/>
            <person name="Zhao G."/>
            <person name="McManus D.P."/>
            <person name="Chen Z."/>
            <person name="Zhou Y."/>
            <person name="Wang S."/>
        </authorList>
    </citation>
    <scope>NUCLEOTIDE SEQUENCE [LARGE SCALE GENOMIC DNA]</scope>
</reference>
<feature type="compositionally biased region" description="Polar residues" evidence="1">
    <location>
        <begin position="1992"/>
        <end position="2005"/>
    </location>
</feature>
<dbReference type="GO" id="GO:0003779">
    <property type="term" value="F:actin binding"/>
    <property type="evidence" value="ECO:0007669"/>
    <property type="project" value="TreeGrafter"/>
</dbReference>
<feature type="region of interest" description="Disordered" evidence="1">
    <location>
        <begin position="1192"/>
        <end position="1217"/>
    </location>
</feature>
<proteinExistence type="predicted"/>
<dbReference type="GO" id="GO:0030425">
    <property type="term" value="C:dendrite"/>
    <property type="evidence" value="ECO:0007669"/>
    <property type="project" value="TreeGrafter"/>
</dbReference>
<feature type="region of interest" description="Disordered" evidence="1">
    <location>
        <begin position="543"/>
        <end position="662"/>
    </location>
</feature>
<feature type="compositionally biased region" description="Polar residues" evidence="1">
    <location>
        <begin position="1971"/>
        <end position="1984"/>
    </location>
</feature>
<dbReference type="GO" id="GO:0043025">
    <property type="term" value="C:neuronal cell body"/>
    <property type="evidence" value="ECO:0007669"/>
    <property type="project" value="TreeGrafter"/>
</dbReference>
<keyword evidence="5" id="KW-1185">Reference proteome</keyword>
<feature type="compositionally biased region" description="Basic and acidic residues" evidence="1">
    <location>
        <begin position="600"/>
        <end position="619"/>
    </location>
</feature>
<feature type="region of interest" description="Disordered" evidence="1">
    <location>
        <begin position="1457"/>
        <end position="1480"/>
    </location>
</feature>
<feature type="compositionally biased region" description="Basic and acidic residues" evidence="1">
    <location>
        <begin position="2011"/>
        <end position="2022"/>
    </location>
</feature>
<name>W6UQV8_ECHGR</name>
<gene>
    <name evidence="4" type="ORF">EGR_04530</name>
</gene>
<feature type="region of interest" description="Disordered" evidence="1">
    <location>
        <begin position="1937"/>
        <end position="2022"/>
    </location>
</feature>
<feature type="compositionally biased region" description="Polar residues" evidence="1">
    <location>
        <begin position="1064"/>
        <end position="1081"/>
    </location>
</feature>
<evidence type="ECO:0000259" key="2">
    <source>
        <dbReference type="Pfam" id="PF12473"/>
    </source>
</evidence>
<dbReference type="GO" id="GO:0005829">
    <property type="term" value="C:cytosol"/>
    <property type="evidence" value="ECO:0007669"/>
    <property type="project" value="TreeGrafter"/>
</dbReference>
<dbReference type="OrthoDB" id="5371837at2759"/>
<evidence type="ECO:0000313" key="5">
    <source>
        <dbReference type="Proteomes" id="UP000019149"/>
    </source>
</evidence>
<dbReference type="EMBL" id="APAU02000028">
    <property type="protein sequence ID" value="EUB60697.1"/>
    <property type="molecule type" value="Genomic_DNA"/>
</dbReference>
<feature type="compositionally biased region" description="Low complexity" evidence="1">
    <location>
        <begin position="1203"/>
        <end position="1212"/>
    </location>
</feature>
<dbReference type="KEGG" id="egl:EGR_04530"/>
<feature type="domain" description="Kinesin-like" evidence="2">
    <location>
        <begin position="1734"/>
        <end position="1794"/>
    </location>
</feature>
<evidence type="ECO:0000313" key="4">
    <source>
        <dbReference type="EMBL" id="EUB60697.1"/>
    </source>
</evidence>
<dbReference type="InterPro" id="IPR022164">
    <property type="entry name" value="Kinesin-like"/>
</dbReference>
<feature type="domain" description="Microtubule-associated protein 1A/B/S-like MBL-like" evidence="3">
    <location>
        <begin position="248"/>
        <end position="514"/>
    </location>
</feature>
<dbReference type="InterPro" id="IPR026074">
    <property type="entry name" value="MAP1"/>
</dbReference>
<dbReference type="PANTHER" id="PTHR13843:SF12">
    <property type="entry name" value="ATPASE F1_V1_A1 COMPLEX ALPHA_BETA SUBUNIT NUCLEOTIDE-BINDING DOMAIN-CONTAINING PROTEIN"/>
    <property type="match status" value="1"/>
</dbReference>
<feature type="region of interest" description="Disordered" evidence="1">
    <location>
        <begin position="1053"/>
        <end position="1103"/>
    </location>
</feature>
<accession>W6UQV8</accession>
<feature type="region of interest" description="Disordered" evidence="1">
    <location>
        <begin position="681"/>
        <end position="721"/>
    </location>
</feature>